<dbReference type="PANTHER" id="PTHR48081">
    <property type="entry name" value="AB HYDROLASE SUPERFAMILY PROTEIN C4A8.06C"/>
    <property type="match status" value="1"/>
</dbReference>
<dbReference type="SUPFAM" id="SSF53474">
    <property type="entry name" value="alpha/beta-Hydrolases"/>
    <property type="match status" value="1"/>
</dbReference>
<dbReference type="GO" id="GO:0016787">
    <property type="term" value="F:hydrolase activity"/>
    <property type="evidence" value="ECO:0007669"/>
    <property type="project" value="UniProtKB-KW"/>
</dbReference>
<dbReference type="RefSeq" id="WP_181558335.1">
    <property type="nucleotide sequence ID" value="NZ_JACHWI010000007.1"/>
</dbReference>
<dbReference type="AlphaFoldDB" id="A0A327YVN4"/>
<evidence type="ECO:0000313" key="3">
    <source>
        <dbReference type="EMBL" id="RAK24664.1"/>
    </source>
</evidence>
<keyword evidence="1" id="KW-0378">Hydrolase</keyword>
<dbReference type="InterPro" id="IPR029058">
    <property type="entry name" value="AB_hydrolase_fold"/>
</dbReference>
<evidence type="ECO:0000256" key="1">
    <source>
        <dbReference type="ARBA" id="ARBA00022801"/>
    </source>
</evidence>
<dbReference type="Gene3D" id="3.40.50.1820">
    <property type="entry name" value="alpha/beta hydrolase"/>
    <property type="match status" value="1"/>
</dbReference>
<dbReference type="EMBL" id="QLMJ01000038">
    <property type="protein sequence ID" value="RAK24664.1"/>
    <property type="molecule type" value="Genomic_DNA"/>
</dbReference>
<sequence length="249" mass="26035">MITVHREVVYARVPGYRPLALDLYVPEKPAALCLYLHGGGWRAGSRTIGPGSFPSFFEHVAESGLAVASIDYRLSGEARFPAQLDDVRAAADFLAGYGIATERTVAWGVSAGGHLAALAGLGGGFEAVVCWYAPTDLGALAADGVTDRSREIALVGGDSRELMDAASPVHHVHAGAPPFLLVHGDADTAVPFQQSRRLAAALTQHGVTAIVEPVPGGTHMLPELDTTATATLIKQSVGFLLDVTEPMIC</sequence>
<gene>
    <name evidence="3" type="ORF">B0I29_1387</name>
</gene>
<comment type="caution">
    <text evidence="3">The sequence shown here is derived from an EMBL/GenBank/DDBJ whole genome shotgun (WGS) entry which is preliminary data.</text>
</comment>
<proteinExistence type="predicted"/>
<feature type="domain" description="BD-FAE-like" evidence="2">
    <location>
        <begin position="21"/>
        <end position="202"/>
    </location>
</feature>
<evidence type="ECO:0000313" key="4">
    <source>
        <dbReference type="Proteomes" id="UP000249341"/>
    </source>
</evidence>
<reference evidence="3 4" key="1">
    <citation type="submission" date="2018-06" db="EMBL/GenBank/DDBJ databases">
        <title>Genomic Encyclopedia of Type Strains, Phase III (KMG-III): the genomes of soil and plant-associated and newly described type strains.</title>
        <authorList>
            <person name="Whitman W."/>
        </authorList>
    </citation>
    <scope>NUCLEOTIDE SEQUENCE [LARGE SCALE GENOMIC DNA]</scope>
    <source>
        <strain evidence="3 4">CGMCC 4.7090</strain>
    </source>
</reference>
<evidence type="ECO:0000259" key="2">
    <source>
        <dbReference type="Pfam" id="PF20434"/>
    </source>
</evidence>
<protein>
    <submittedName>
        <fullName evidence="3">Acetyl esterase/lipase</fullName>
    </submittedName>
</protein>
<dbReference type="InterPro" id="IPR050300">
    <property type="entry name" value="GDXG_lipolytic_enzyme"/>
</dbReference>
<keyword evidence="4" id="KW-1185">Reference proteome</keyword>
<dbReference type="Pfam" id="PF20434">
    <property type="entry name" value="BD-FAE"/>
    <property type="match status" value="1"/>
</dbReference>
<accession>A0A327YVN4</accession>
<dbReference type="Proteomes" id="UP000249341">
    <property type="component" value="Unassembled WGS sequence"/>
</dbReference>
<dbReference type="PANTHER" id="PTHR48081:SF13">
    <property type="entry name" value="ALPHA_BETA HYDROLASE"/>
    <property type="match status" value="1"/>
</dbReference>
<name>A0A327YVN4_9ACTN</name>
<dbReference type="InterPro" id="IPR049492">
    <property type="entry name" value="BD-FAE-like_dom"/>
</dbReference>
<organism evidence="3 4">
    <name type="scientific">Actinoplanes lutulentus</name>
    <dbReference type="NCBI Taxonomy" id="1287878"/>
    <lineage>
        <taxon>Bacteria</taxon>
        <taxon>Bacillati</taxon>
        <taxon>Actinomycetota</taxon>
        <taxon>Actinomycetes</taxon>
        <taxon>Micromonosporales</taxon>
        <taxon>Micromonosporaceae</taxon>
        <taxon>Actinoplanes</taxon>
    </lineage>
</organism>